<sequence>MTQGSSYGSGAAAHQGEQQGDDGGAAAAGALLDTSGRRGIIIMGCSKLKVVIAIVCACSCIYVLSVVNLTPWACSQIFQRSDCSQVLGLMLAKSSDPLPNHKAADLRNYIPPTTNSLTCGQQQQTGTDISRIVFGIASASETWARVGGRREYVKQWWKPEMRGFVWLEKEVELEEEAVAAAAGGKSSPALSRGGRSRDYPPFKVSQDTTHFQYTNRWGVRDALRISRIVSETFRLGLPNVDWFVMADDDTVFITHNLVQVLSKYDHTKPFYVGYASESHRENIIFSYEMAFGGAGYAISYPLAKKLTKIQDSCIQRYPHFFGGDDRIYACVAELGVPLTKEPGFHQLDIRRDALGILAAHPVTPLVSLHHLDFIPEIFPKTATKTFTKVEAVKYLLDAAAVDPASILQQSICYDRKQEWSISVSWGYVVEVYKGFISPLTLQKPARTFLSWYHENEKGTFSINTREIAVDVCQRPTRFFLEDIHRPATKLEGLMEAVFLKQEDPEQSQCDEKLIPLSMVKKIRVLKEPMDSSWYQVIPRRSCCRIQDWGSKQIDIHVGACRVGESLFGATD</sequence>
<dbReference type="InterPro" id="IPR006740">
    <property type="entry name" value="DUF604"/>
</dbReference>
<feature type="transmembrane region" description="Helical" evidence="2">
    <location>
        <begin position="50"/>
        <end position="73"/>
    </location>
</feature>
<feature type="region of interest" description="Disordered" evidence="1">
    <location>
        <begin position="1"/>
        <end position="21"/>
    </location>
</feature>
<accession>A0ABP0TNB7</accession>
<evidence type="ECO:0000313" key="3">
    <source>
        <dbReference type="EMBL" id="CAK9200978.1"/>
    </source>
</evidence>
<protein>
    <submittedName>
        <fullName evidence="3">Uncharacterized protein</fullName>
    </submittedName>
</protein>
<dbReference type="Gene3D" id="3.90.550.50">
    <property type="match status" value="1"/>
</dbReference>
<evidence type="ECO:0000313" key="4">
    <source>
        <dbReference type="Proteomes" id="UP001497512"/>
    </source>
</evidence>
<keyword evidence="2" id="KW-1133">Transmembrane helix</keyword>
<feature type="compositionally biased region" description="Low complexity" evidence="1">
    <location>
        <begin position="8"/>
        <end position="21"/>
    </location>
</feature>
<dbReference type="Proteomes" id="UP001497512">
    <property type="component" value="Chromosome 13"/>
</dbReference>
<keyword evidence="2" id="KW-0472">Membrane</keyword>
<evidence type="ECO:0000256" key="1">
    <source>
        <dbReference type="SAM" id="MobiDB-lite"/>
    </source>
</evidence>
<reference evidence="3" key="1">
    <citation type="submission" date="2024-02" db="EMBL/GenBank/DDBJ databases">
        <authorList>
            <consortium name="ELIXIR-Norway"/>
            <consortium name="Elixir Norway"/>
        </authorList>
    </citation>
    <scope>NUCLEOTIDE SEQUENCE</scope>
</reference>
<keyword evidence="4" id="KW-1185">Reference proteome</keyword>
<gene>
    <name evidence="3" type="ORF">CSSPTR1EN2_LOCUS5677</name>
</gene>
<dbReference type="Pfam" id="PF04646">
    <property type="entry name" value="DUF604"/>
    <property type="match status" value="1"/>
</dbReference>
<dbReference type="PANTHER" id="PTHR10811">
    <property type="entry name" value="FRINGE-RELATED"/>
    <property type="match status" value="1"/>
</dbReference>
<name>A0ABP0TNB7_9BRYO</name>
<dbReference type="EMBL" id="OZ019905">
    <property type="protein sequence ID" value="CAK9200978.1"/>
    <property type="molecule type" value="Genomic_DNA"/>
</dbReference>
<keyword evidence="2" id="KW-0812">Transmembrane</keyword>
<organism evidence="3 4">
    <name type="scientific">Sphagnum troendelagicum</name>
    <dbReference type="NCBI Taxonomy" id="128251"/>
    <lineage>
        <taxon>Eukaryota</taxon>
        <taxon>Viridiplantae</taxon>
        <taxon>Streptophyta</taxon>
        <taxon>Embryophyta</taxon>
        <taxon>Bryophyta</taxon>
        <taxon>Sphagnophytina</taxon>
        <taxon>Sphagnopsida</taxon>
        <taxon>Sphagnales</taxon>
        <taxon>Sphagnaceae</taxon>
        <taxon>Sphagnum</taxon>
    </lineage>
</organism>
<evidence type="ECO:0000256" key="2">
    <source>
        <dbReference type="SAM" id="Phobius"/>
    </source>
</evidence>
<proteinExistence type="predicted"/>